<name>A0A077ZNI1_STYLE</name>
<dbReference type="Pfam" id="PF13864">
    <property type="entry name" value="Enkurin"/>
    <property type="match status" value="1"/>
</dbReference>
<dbReference type="InterPro" id="IPR027012">
    <property type="entry name" value="Enkurin_dom"/>
</dbReference>
<feature type="coiled-coil region" evidence="1">
    <location>
        <begin position="509"/>
        <end position="536"/>
    </location>
</feature>
<accession>A0A077ZNI1</accession>
<dbReference type="Proteomes" id="UP000039865">
    <property type="component" value="Unassembled WGS sequence"/>
</dbReference>
<evidence type="ECO:0000313" key="5">
    <source>
        <dbReference type="Proteomes" id="UP000039865"/>
    </source>
</evidence>
<feature type="region of interest" description="Disordered" evidence="2">
    <location>
        <begin position="49"/>
        <end position="82"/>
    </location>
</feature>
<evidence type="ECO:0000256" key="1">
    <source>
        <dbReference type="SAM" id="Coils"/>
    </source>
</evidence>
<evidence type="ECO:0000313" key="4">
    <source>
        <dbReference type="EMBL" id="CDW71532.1"/>
    </source>
</evidence>
<feature type="region of interest" description="Disordered" evidence="2">
    <location>
        <begin position="1"/>
        <end position="21"/>
    </location>
</feature>
<feature type="domain" description="Enkurin" evidence="3">
    <location>
        <begin position="963"/>
        <end position="1016"/>
    </location>
</feature>
<feature type="compositionally biased region" description="Low complexity" evidence="2">
    <location>
        <begin position="826"/>
        <end position="846"/>
    </location>
</feature>
<dbReference type="EMBL" id="CCKQ01000456">
    <property type="protein sequence ID" value="CDW71532.1"/>
    <property type="molecule type" value="Genomic_DNA"/>
</dbReference>
<feature type="compositionally biased region" description="Polar residues" evidence="2">
    <location>
        <begin position="442"/>
        <end position="457"/>
    </location>
</feature>
<reference evidence="4 5" key="1">
    <citation type="submission" date="2014-06" db="EMBL/GenBank/DDBJ databases">
        <authorList>
            <person name="Swart Estienne"/>
        </authorList>
    </citation>
    <scope>NUCLEOTIDE SEQUENCE [LARGE SCALE GENOMIC DNA]</scope>
    <source>
        <strain evidence="4 5">130c</strain>
    </source>
</reference>
<dbReference type="InParanoid" id="A0A077ZNI1"/>
<feature type="compositionally biased region" description="Polar residues" evidence="2">
    <location>
        <begin position="49"/>
        <end position="62"/>
    </location>
</feature>
<proteinExistence type="predicted"/>
<keyword evidence="1" id="KW-0175">Coiled coil</keyword>
<feature type="region of interest" description="Disordered" evidence="2">
    <location>
        <begin position="815"/>
        <end position="851"/>
    </location>
</feature>
<feature type="coiled-coil region" evidence="1">
    <location>
        <begin position="994"/>
        <end position="1021"/>
    </location>
</feature>
<protein>
    <recommendedName>
        <fullName evidence="3">Enkurin domain-containing protein</fullName>
    </recommendedName>
</protein>
<sequence>MQQFKSANAFPQSTGNPLTVENSIQNPQIIGGQIYGDIDAYDSRFSNIGLNNDLNSSQMGDSQNRRRKRSERVKQREQTPNKLFDNAYNAYGQTNHDCRFDTRESAIQKETEISNVYTIDQFANFLLSKQSSNYQYFQNDEQVADINLLAQQQQQLQQQIQAQQQQQQQQQDFYQSFLPVKQNSQQNQQQNQKALVDYDDHYSQNVSDSNSNNNMFSQLANNYMEGNPQRQFHNVFNQNNLQHQGSNLDQANQDDMNQNYDDQQQNDDFQRFKNSSLNHQNVLATDHSINQNALLYNDHPQSKADSRAMQGNLNLDLNKMSLKESPIKGMQNHDIDLSYYNKDDPLSATPSAIMKKCNFSPETPISQLNNLVTMNNNTPLNQKFNNQNQFIDDDSNFGEDYGDDKSQFKETIKSQSTDIRSAIADLENMNKRNINGRYTELSRPSSNNKYNQPQSKPHSTERRIERSHSNINTYREHQNQPFNPQQLHIDTKNLNKPLDQQDIDKAFLIMQYDLILQQLNDQIQKLLIRNQELEQSNLQSELIVQQQNGIISEMQSQVQAEKLASQQSVEQLQQIIGQREIIETELEKHKQILQLYSNELDLSRQQTFDLDQRLQIASQQSVAALRQEQDAKAKIDDLIGRVRHLETQLRIKEDEIFKLRQDNQNMFSDLRNITQTEEQYKVDILEGRGKRQELEIQNEDLRERTSIQEQKIKSLQAELEKVKRETNHKLEQSKMNELNMEEMRDENKQLRDRLTQIEQERINLVSDRERKDRDNKNLQAELNRMSQMVQTYKNMAQQNELRMNQSAQEVKGYFGASSNKSDYDNDNSSRSNVSWLNSSNNNPGNNRQVLKNTDMNSYHKGQNSFTDQSNTISWVHGQSNNQTSQQPNEGVFGDYSPLKKSDPNVPYAQRQKMMQKNTNSPSLNQLYGDKKPAYNQHQQPSQIAWGGNSVNVQQQFNNTPMDSNPQSQLQQLKKEKQRLEGEYSKIPITINGKSLQIKKRKEELEFELDAVEKQISRCTLKLKEHNGY</sequence>
<evidence type="ECO:0000259" key="3">
    <source>
        <dbReference type="Pfam" id="PF13864"/>
    </source>
</evidence>
<feature type="region of interest" description="Disordered" evidence="2">
    <location>
        <begin position="875"/>
        <end position="904"/>
    </location>
</feature>
<dbReference type="AlphaFoldDB" id="A0A077ZNI1"/>
<feature type="compositionally biased region" description="Polar residues" evidence="2">
    <location>
        <begin position="875"/>
        <end position="888"/>
    </location>
</feature>
<keyword evidence="5" id="KW-1185">Reference proteome</keyword>
<organism evidence="4 5">
    <name type="scientific">Stylonychia lemnae</name>
    <name type="common">Ciliate</name>
    <dbReference type="NCBI Taxonomy" id="5949"/>
    <lineage>
        <taxon>Eukaryota</taxon>
        <taxon>Sar</taxon>
        <taxon>Alveolata</taxon>
        <taxon>Ciliophora</taxon>
        <taxon>Intramacronucleata</taxon>
        <taxon>Spirotrichea</taxon>
        <taxon>Stichotrichia</taxon>
        <taxon>Sporadotrichida</taxon>
        <taxon>Oxytrichidae</taxon>
        <taxon>Stylonychinae</taxon>
        <taxon>Stylonychia</taxon>
    </lineage>
</organism>
<feature type="region of interest" description="Disordered" evidence="2">
    <location>
        <begin position="438"/>
        <end position="465"/>
    </location>
</feature>
<gene>
    <name evidence="4" type="primary">Contig7702.g8214</name>
    <name evidence="4" type="ORF">STYLEM_478</name>
</gene>
<feature type="coiled-coil region" evidence="1">
    <location>
        <begin position="579"/>
        <end position="795"/>
    </location>
</feature>
<feature type="coiled-coil region" evidence="1">
    <location>
        <begin position="139"/>
        <end position="170"/>
    </location>
</feature>
<evidence type="ECO:0000256" key="2">
    <source>
        <dbReference type="SAM" id="MobiDB-lite"/>
    </source>
</evidence>